<evidence type="ECO:0000256" key="5">
    <source>
        <dbReference type="ARBA" id="ARBA00022777"/>
    </source>
</evidence>
<dbReference type="GO" id="GO:0004849">
    <property type="term" value="F:uridine kinase activity"/>
    <property type="evidence" value="ECO:0007669"/>
    <property type="project" value="UniProtKB-EC"/>
</dbReference>
<evidence type="ECO:0000313" key="11">
    <source>
        <dbReference type="Proteomes" id="UP001145021"/>
    </source>
</evidence>
<dbReference type="FunFam" id="3.40.50.300:FF:002070">
    <property type="entry name" value="Uridine kinase"/>
    <property type="match status" value="1"/>
</dbReference>
<dbReference type="Proteomes" id="UP001145021">
    <property type="component" value="Unassembled WGS sequence"/>
</dbReference>
<dbReference type="InterPro" id="IPR006083">
    <property type="entry name" value="PRK/URK"/>
</dbReference>
<dbReference type="FunFam" id="3.40.50.2020:FF:000010">
    <property type="entry name" value="Uridine-cytidine kinase"/>
    <property type="match status" value="1"/>
</dbReference>
<dbReference type="PANTHER" id="PTHR10285">
    <property type="entry name" value="URIDINE KINASE"/>
    <property type="match status" value="1"/>
</dbReference>
<protein>
    <recommendedName>
        <fullName evidence="7">Uridine kinase</fullName>
        <ecNumber evidence="7">2.7.1.48</ecNumber>
    </recommendedName>
</protein>
<dbReference type="CDD" id="cd02023">
    <property type="entry name" value="UMPK"/>
    <property type="match status" value="1"/>
</dbReference>
<dbReference type="AlphaFoldDB" id="A0A9W7XJX9"/>
<dbReference type="NCBIfam" id="TIGR00235">
    <property type="entry name" value="udk"/>
    <property type="match status" value="1"/>
</dbReference>
<keyword evidence="5 7" id="KW-0418">Kinase</keyword>
<dbReference type="EMBL" id="JANBOH010000178">
    <property type="protein sequence ID" value="KAJ1644272.1"/>
    <property type="molecule type" value="Genomic_DNA"/>
</dbReference>
<evidence type="ECO:0000256" key="1">
    <source>
        <dbReference type="ARBA" id="ARBA00004690"/>
    </source>
</evidence>
<feature type="domain" description="Phosphoribulokinase/uridine kinase" evidence="8">
    <location>
        <begin position="39"/>
        <end position="225"/>
    </location>
</feature>
<dbReference type="SUPFAM" id="SSF52540">
    <property type="entry name" value="P-loop containing nucleoside triphosphate hydrolases"/>
    <property type="match status" value="1"/>
</dbReference>
<dbReference type="Pfam" id="PF00485">
    <property type="entry name" value="PRK"/>
    <property type="match status" value="1"/>
</dbReference>
<dbReference type="CDD" id="cd06223">
    <property type="entry name" value="PRTases_typeI"/>
    <property type="match status" value="1"/>
</dbReference>
<proteinExistence type="inferred from homology"/>
<dbReference type="InterPro" id="IPR027417">
    <property type="entry name" value="P-loop_NTPase"/>
</dbReference>
<evidence type="ECO:0000259" key="8">
    <source>
        <dbReference type="Pfam" id="PF00485"/>
    </source>
</evidence>
<dbReference type="InterPro" id="IPR000764">
    <property type="entry name" value="Uridine_kinase-like"/>
</dbReference>
<keyword evidence="4 7" id="KW-0547">Nucleotide-binding</keyword>
<gene>
    <name evidence="10" type="primary">URK1</name>
    <name evidence="10" type="ORF">LPJ64_004023</name>
</gene>
<accession>A0A9W7XJX9</accession>
<dbReference type="InterPro" id="IPR029057">
    <property type="entry name" value="PRTase-like"/>
</dbReference>
<sequence>MTATAHRSAKTTTSTLMLKSDGRPPWYTPDGKNLPVYMVGIAGGSASGKTSVARRIVESLDVPWVVIISMDSFYRQLTPKESRQAFENNHDFDHPTSFDFATALRVLQDLKQGKATHVPQYDFTTHSPSKETQHVYGASVVIFEGIFALYDPTILQMMDVKIFVDTDSDICLARRIKRDVAERARDPLGVLQQYDRFVKPAYDGFVRPTMNNADVIIPRGLDNQVAIDLMIQHIKRQLDERTATIMRPVLVDRYCSSAGLRDTLVTLPQTNQVRAMQTILCDCSTLRDDFVFYSDRLSRLIIECGLGQLRLDKKTIETPTGLPYQGYELSSVVTGVTVLRAGGVMEKALRSVARLANYGKILIVGDPKTHEPRLHYAKLPPSIMQHRVLLMDPTIVSGANAMMAVRICVDHGVHEESIVFLSLLATPQGVHAIQTAFPKVKIVVALLDPHIAKDDLLIRSGYGLFGDRYFGTEC</sequence>
<evidence type="ECO:0000259" key="9">
    <source>
        <dbReference type="Pfam" id="PF14681"/>
    </source>
</evidence>
<evidence type="ECO:0000256" key="2">
    <source>
        <dbReference type="ARBA" id="ARBA00005408"/>
    </source>
</evidence>
<comment type="caution">
    <text evidence="10">The sequence shown here is derived from an EMBL/GenBank/DDBJ whole genome shotgun (WGS) entry which is preliminary data.</text>
</comment>
<dbReference type="Gene3D" id="3.40.50.2020">
    <property type="match status" value="1"/>
</dbReference>
<dbReference type="InterPro" id="IPR000836">
    <property type="entry name" value="PRTase_dom"/>
</dbReference>
<evidence type="ECO:0000313" key="10">
    <source>
        <dbReference type="EMBL" id="KAJ1644272.1"/>
    </source>
</evidence>
<evidence type="ECO:0000256" key="3">
    <source>
        <dbReference type="ARBA" id="ARBA00022679"/>
    </source>
</evidence>
<dbReference type="PRINTS" id="PR00988">
    <property type="entry name" value="URIDINKINASE"/>
</dbReference>
<comment type="catalytic activity">
    <reaction evidence="7">
        <text>cytidine + ATP = CMP + ADP + H(+)</text>
        <dbReference type="Rhea" id="RHEA:24674"/>
        <dbReference type="ChEBI" id="CHEBI:15378"/>
        <dbReference type="ChEBI" id="CHEBI:17562"/>
        <dbReference type="ChEBI" id="CHEBI:30616"/>
        <dbReference type="ChEBI" id="CHEBI:60377"/>
        <dbReference type="ChEBI" id="CHEBI:456216"/>
        <dbReference type="EC" id="2.7.1.48"/>
    </reaction>
</comment>
<dbReference type="Gene3D" id="3.40.50.300">
    <property type="entry name" value="P-loop containing nucleotide triphosphate hydrolases"/>
    <property type="match status" value="1"/>
</dbReference>
<evidence type="ECO:0000256" key="7">
    <source>
        <dbReference type="RuleBase" id="RU003825"/>
    </source>
</evidence>
<keyword evidence="3 7" id="KW-0808">Transferase</keyword>
<evidence type="ECO:0000256" key="6">
    <source>
        <dbReference type="ARBA" id="ARBA00022840"/>
    </source>
</evidence>
<dbReference type="SUPFAM" id="SSF53271">
    <property type="entry name" value="PRTase-like"/>
    <property type="match status" value="1"/>
</dbReference>
<dbReference type="EC" id="2.7.1.48" evidence="7"/>
<evidence type="ECO:0000256" key="4">
    <source>
        <dbReference type="ARBA" id="ARBA00022741"/>
    </source>
</evidence>
<organism evidence="10 11">
    <name type="scientific">Coemansia asiatica</name>
    <dbReference type="NCBI Taxonomy" id="1052880"/>
    <lineage>
        <taxon>Eukaryota</taxon>
        <taxon>Fungi</taxon>
        <taxon>Fungi incertae sedis</taxon>
        <taxon>Zoopagomycota</taxon>
        <taxon>Kickxellomycotina</taxon>
        <taxon>Kickxellomycetes</taxon>
        <taxon>Kickxellales</taxon>
        <taxon>Kickxellaceae</taxon>
        <taxon>Coemansia</taxon>
    </lineage>
</organism>
<dbReference type="GO" id="GO:0005524">
    <property type="term" value="F:ATP binding"/>
    <property type="evidence" value="ECO:0007669"/>
    <property type="project" value="UniProtKB-KW"/>
</dbReference>
<dbReference type="NCBIfam" id="NF004018">
    <property type="entry name" value="PRK05480.1"/>
    <property type="match status" value="1"/>
</dbReference>
<comment type="catalytic activity">
    <reaction evidence="7">
        <text>uridine + ATP = UMP + ADP + H(+)</text>
        <dbReference type="Rhea" id="RHEA:16825"/>
        <dbReference type="ChEBI" id="CHEBI:15378"/>
        <dbReference type="ChEBI" id="CHEBI:16704"/>
        <dbReference type="ChEBI" id="CHEBI:30616"/>
        <dbReference type="ChEBI" id="CHEBI:57865"/>
        <dbReference type="ChEBI" id="CHEBI:456216"/>
        <dbReference type="EC" id="2.7.1.48"/>
    </reaction>
</comment>
<dbReference type="GO" id="GO:0008655">
    <property type="term" value="P:pyrimidine-containing compound salvage"/>
    <property type="evidence" value="ECO:0007669"/>
    <property type="project" value="UniProtKB-ARBA"/>
</dbReference>
<keyword evidence="6 7" id="KW-0067">ATP-binding</keyword>
<name>A0A9W7XJX9_9FUNG</name>
<comment type="pathway">
    <text evidence="1 7">Pyrimidine metabolism; UMP biosynthesis via salvage pathway; UMP from uridine: step 1/1.</text>
</comment>
<feature type="domain" description="Phosphoribosyltransferase" evidence="9">
    <location>
        <begin position="268"/>
        <end position="472"/>
    </location>
</feature>
<dbReference type="Pfam" id="PF14681">
    <property type="entry name" value="UPRTase"/>
    <property type="match status" value="1"/>
</dbReference>
<comment type="similarity">
    <text evidence="2 7">Belongs to the uridine kinase family.</text>
</comment>
<keyword evidence="11" id="KW-1185">Reference proteome</keyword>
<comment type="pathway">
    <text evidence="7">Pyrimidine metabolism; CTP biosynthesis via salvage pathway; CTP from cytidine: step 1/3.</text>
</comment>
<reference evidence="10" key="1">
    <citation type="submission" date="2022-07" db="EMBL/GenBank/DDBJ databases">
        <title>Phylogenomic reconstructions and comparative analyses of Kickxellomycotina fungi.</title>
        <authorList>
            <person name="Reynolds N.K."/>
            <person name="Stajich J.E."/>
            <person name="Barry K."/>
            <person name="Grigoriev I.V."/>
            <person name="Crous P."/>
            <person name="Smith M.E."/>
        </authorList>
    </citation>
    <scope>NUCLEOTIDE SEQUENCE</scope>
    <source>
        <strain evidence="10">NBRC 105413</strain>
    </source>
</reference>